<comment type="similarity">
    <text evidence="2 10">Belongs to the ATG9 family.</text>
</comment>
<evidence type="ECO:0000259" key="12">
    <source>
        <dbReference type="PROSITE" id="PS50280"/>
    </source>
</evidence>
<evidence type="ECO:0000256" key="4">
    <source>
        <dbReference type="ARBA" id="ARBA00022448"/>
    </source>
</evidence>
<proteinExistence type="inferred from homology"/>
<dbReference type="InterPro" id="IPR046341">
    <property type="entry name" value="SET_dom_sf"/>
</dbReference>
<evidence type="ECO:0000256" key="8">
    <source>
        <dbReference type="ARBA" id="ARBA00023055"/>
    </source>
</evidence>
<feature type="compositionally biased region" description="Polar residues" evidence="11">
    <location>
        <begin position="28"/>
        <end position="37"/>
    </location>
</feature>
<comment type="function">
    <text evidence="10">Phospholipid scramblase involved in autophagy. Cycles between the preautophagosomal structure/phagophore assembly site (PAS) and the cytoplasmic vesicle pool and supplies membrane for the growing autophagosome. Lipid scramblase activity plays a key role in preautophagosomal structure/phagophore assembly by distributing the phospholipids that arrive through ATG2 from the cytoplasmic to the luminal leaflet of the bilayer, thereby driving autophagosomal membrane expansion.</text>
</comment>
<dbReference type="PROSITE" id="PS50280">
    <property type="entry name" value="SET"/>
    <property type="match status" value="1"/>
</dbReference>
<dbReference type="GO" id="GO:0006869">
    <property type="term" value="P:lipid transport"/>
    <property type="evidence" value="ECO:0007669"/>
    <property type="project" value="UniProtKB-KW"/>
</dbReference>
<comment type="caution">
    <text evidence="13">The sequence shown here is derived from an EMBL/GenBank/DDBJ whole genome shotgun (WGS) entry which is preliminary data.</text>
</comment>
<dbReference type="Proteomes" id="UP000001396">
    <property type="component" value="Unassembled WGS sequence"/>
</dbReference>
<feature type="transmembrane region" description="Helical" evidence="10">
    <location>
        <begin position="374"/>
        <end position="397"/>
    </location>
</feature>
<evidence type="ECO:0000313" key="14">
    <source>
        <dbReference type="Proteomes" id="UP000001396"/>
    </source>
</evidence>
<feature type="transmembrane region" description="Helical" evidence="10">
    <location>
        <begin position="409"/>
        <end position="430"/>
    </location>
</feature>
<evidence type="ECO:0000256" key="9">
    <source>
        <dbReference type="ARBA" id="ARBA00023136"/>
    </source>
</evidence>
<evidence type="ECO:0000256" key="2">
    <source>
        <dbReference type="ARBA" id="ARBA00006185"/>
    </source>
</evidence>
<dbReference type="PANTHER" id="PTHR13038:SF10">
    <property type="entry name" value="AUTOPHAGY-RELATED PROTEIN 9"/>
    <property type="match status" value="1"/>
</dbReference>
<feature type="compositionally biased region" description="Polar residues" evidence="11">
    <location>
        <begin position="455"/>
        <end position="472"/>
    </location>
</feature>
<feature type="transmembrane region" description="Helical" evidence="10">
    <location>
        <begin position="285"/>
        <end position="309"/>
    </location>
</feature>
<keyword evidence="7 10" id="KW-0072">Autophagy</keyword>
<dbReference type="GO" id="GO:0061709">
    <property type="term" value="P:reticulophagy"/>
    <property type="evidence" value="ECO:0007669"/>
    <property type="project" value="TreeGrafter"/>
</dbReference>
<comment type="subcellular location">
    <subcellularLocation>
        <location evidence="1 10">Preautophagosomal structure membrane</location>
        <topology evidence="1 10">Multi-pass membrane protein</topology>
    </subcellularLocation>
</comment>
<dbReference type="GO" id="GO:0005776">
    <property type="term" value="C:autophagosome"/>
    <property type="evidence" value="ECO:0007669"/>
    <property type="project" value="TreeGrafter"/>
</dbReference>
<dbReference type="GO" id="GO:0034727">
    <property type="term" value="P:piecemeal microautophagy of the nucleus"/>
    <property type="evidence" value="ECO:0007669"/>
    <property type="project" value="TreeGrafter"/>
</dbReference>
<accession>D3BQ47</accession>
<organism evidence="13 14">
    <name type="scientific">Heterostelium pallidum (strain ATCC 26659 / Pp 5 / PN500)</name>
    <name type="common">Cellular slime mold</name>
    <name type="synonym">Polysphondylium pallidum</name>
    <dbReference type="NCBI Taxonomy" id="670386"/>
    <lineage>
        <taxon>Eukaryota</taxon>
        <taxon>Amoebozoa</taxon>
        <taxon>Evosea</taxon>
        <taxon>Eumycetozoa</taxon>
        <taxon>Dictyostelia</taxon>
        <taxon>Acytosteliales</taxon>
        <taxon>Acytosteliaceae</taxon>
        <taxon>Heterostelium</taxon>
    </lineage>
</organism>
<dbReference type="EMBL" id="ADBJ01000047">
    <property type="protein sequence ID" value="EFA76267.1"/>
    <property type="molecule type" value="Genomic_DNA"/>
</dbReference>
<keyword evidence="14" id="KW-1185">Reference proteome</keyword>
<evidence type="ECO:0000256" key="1">
    <source>
        <dbReference type="ARBA" id="ARBA00004511"/>
    </source>
</evidence>
<dbReference type="InterPro" id="IPR007241">
    <property type="entry name" value="Autophagy-rel_prot_9"/>
</dbReference>
<reference evidence="13 14" key="1">
    <citation type="journal article" date="2011" name="Genome Res.">
        <title>Phylogeny-wide analysis of social amoeba genomes highlights ancient origins for complex intercellular communication.</title>
        <authorList>
            <person name="Heidel A.J."/>
            <person name="Lawal H.M."/>
            <person name="Felder M."/>
            <person name="Schilde C."/>
            <person name="Helps N.R."/>
            <person name="Tunggal B."/>
            <person name="Rivero F."/>
            <person name="John U."/>
            <person name="Schleicher M."/>
            <person name="Eichinger L."/>
            <person name="Platzer M."/>
            <person name="Noegel A.A."/>
            <person name="Schaap P."/>
            <person name="Gloeckner G."/>
        </authorList>
    </citation>
    <scope>NUCLEOTIDE SEQUENCE [LARGE SCALE GENOMIC DNA]</scope>
    <source>
        <strain evidence="14">ATCC 26659 / Pp 5 / PN500</strain>
    </source>
</reference>
<dbReference type="Pfam" id="PF04109">
    <property type="entry name" value="ATG9"/>
    <property type="match status" value="1"/>
</dbReference>
<feature type="transmembrane region" description="Helical" evidence="10">
    <location>
        <begin position="84"/>
        <end position="109"/>
    </location>
</feature>
<evidence type="ECO:0000256" key="3">
    <source>
        <dbReference type="ARBA" id="ARBA00018074"/>
    </source>
</evidence>
<feature type="transmembrane region" description="Helical" evidence="10">
    <location>
        <begin position="129"/>
        <end position="146"/>
    </location>
</feature>
<name>D3BQ47_HETP5</name>
<keyword evidence="5 10" id="KW-0812">Transmembrane</keyword>
<dbReference type="FunCoup" id="D3BQ47">
    <property type="interactions" value="480"/>
</dbReference>
<dbReference type="RefSeq" id="XP_020428399.1">
    <property type="nucleotide sequence ID" value="XM_020580814.1"/>
</dbReference>
<evidence type="ECO:0000256" key="5">
    <source>
        <dbReference type="ARBA" id="ARBA00022692"/>
    </source>
</evidence>
<dbReference type="STRING" id="670386.D3BQ47"/>
<keyword evidence="9 10" id="KW-0472">Membrane</keyword>
<evidence type="ECO:0000256" key="10">
    <source>
        <dbReference type="RuleBase" id="RU364027"/>
    </source>
</evidence>
<feature type="region of interest" description="Disordered" evidence="11">
    <location>
        <begin position="445"/>
        <end position="472"/>
    </location>
</feature>
<keyword evidence="8 10" id="KW-0445">Lipid transport</keyword>
<gene>
    <name evidence="13" type="primary">atg9</name>
    <name evidence="13" type="ORF">PPL_10028</name>
</gene>
<dbReference type="AlphaFoldDB" id="D3BQ47"/>
<dbReference type="SUPFAM" id="SSF82199">
    <property type="entry name" value="SET domain"/>
    <property type="match status" value="1"/>
</dbReference>
<feature type="region of interest" description="Disordered" evidence="11">
    <location>
        <begin position="1"/>
        <end position="37"/>
    </location>
</feature>
<dbReference type="GO" id="GO:0000422">
    <property type="term" value="P:autophagy of mitochondrion"/>
    <property type="evidence" value="ECO:0007669"/>
    <property type="project" value="TreeGrafter"/>
</dbReference>
<dbReference type="CDD" id="cd20071">
    <property type="entry name" value="SET_SMYD"/>
    <property type="match status" value="1"/>
</dbReference>
<evidence type="ECO:0000313" key="13">
    <source>
        <dbReference type="EMBL" id="EFA76267.1"/>
    </source>
</evidence>
<dbReference type="GeneID" id="31365499"/>
<keyword evidence="4 10" id="KW-0813">Transport</keyword>
<evidence type="ECO:0000256" key="6">
    <source>
        <dbReference type="ARBA" id="ARBA00022989"/>
    </source>
</evidence>
<sequence length="1064" mass="123460">MSKSFSKRGEDRGGDYFPLHDMGDHSSRATPSNNSYRPTLDDNETFLEHSSPSMPAIHNLDNFLTEVYNYFTGKGFLNIFFTQLFELLTSLFVIVFFTFLVSFINYDVLFRNNTSTMVQYHVVDFSRKVPGWLVLFLVLFSFYWFAKFFRFLISIRSTLEIRSFYHNTLKINEDELQTVDWSTIASKLVEVPRLCRVKENMDALDIANRIMRKENYIIGMIDRKIFDLSIPFPFLRKYKFITKTLEWSIMYALFNHIFDANGVVKDEYLDVSKRERLSRGLTRRFRMIGIIGFFAAPFVLIFLLITYFFKYAEEIKNRPGSLGSREWSPLAKWKFREFNELPHFFNIRLNLSYSHANKYVDSFPSELISTFAKFVSFLLGAILAVFIVFGIISDDFLFSFDIFGRAPIWYVGTYTVNFEGVGFICIFGTFRGMSRYGSLSDTNSIGNNNNNNFNTSTKQSGQKKNGLFTQSSGAKQDKLEMSVVNFKIANPDWTPPDQEVFEGLNSFMDNEIQNKQHYQQQQQQQQQPPTLNLNDMEHMHDSNFVPDKILNLVLGTSQDDVNYDNLSDHQHNATFRKFKLDHKTAHYINDIQQSYFDSQIYLGNDKQYMRNQQQQQGGDNISYCMEIPSIQFLDYPIEWRCSPNEGRYLVASKDLEIGEIVLVARSFLSIESDLLRKQTCHNCLEYQNTKASDIDSALKSSVMQRCVGCNEVYWCSESCYSIGSAIHQRYECQYFKKLRSYNNSNSKAITGDNMTEVKMIVGILGRYIDIKYKHSEEKMMRPDEQPTFNHENKQYPIIDSQIDDVLQLVENTIDSNTNSAACDLIEQLTAFINQLFTDILNPPQKKKKQQNNNNNNNKSTTDSCISSIEIGLNTTSLNYNEENNNNNSNNNSVINMINDVTSKTRSLICKIRCNQFGIWSKRDKCIGVSCTPAASYFNHSCCPNLADVRGTTVVVFKALHFISKGTPISISYLDLDQPTHERQSYLKTFYYFTCQCLRCKDQTDESDNWISRFYCDRFKCSGTYFLDDRQCDIKESEIVMTCSYCYKTKSMAKHQLTPPKHITN</sequence>
<evidence type="ECO:0000256" key="11">
    <source>
        <dbReference type="SAM" id="MobiDB-lite"/>
    </source>
</evidence>
<dbReference type="GO" id="GO:0034045">
    <property type="term" value="C:phagophore assembly site membrane"/>
    <property type="evidence" value="ECO:0007669"/>
    <property type="project" value="UniProtKB-SubCell"/>
</dbReference>
<dbReference type="InParanoid" id="D3BQ47"/>
<protein>
    <recommendedName>
        <fullName evidence="3 10">Autophagy-related protein 9</fullName>
    </recommendedName>
</protein>
<dbReference type="GO" id="GO:0034497">
    <property type="term" value="P:protein localization to phagophore assembly site"/>
    <property type="evidence" value="ECO:0007669"/>
    <property type="project" value="TreeGrafter"/>
</dbReference>
<dbReference type="InterPro" id="IPR001214">
    <property type="entry name" value="SET_dom"/>
</dbReference>
<dbReference type="Gene3D" id="2.170.270.10">
    <property type="entry name" value="SET domain"/>
    <property type="match status" value="1"/>
</dbReference>
<evidence type="ECO:0000256" key="7">
    <source>
        <dbReference type="ARBA" id="ARBA00023006"/>
    </source>
</evidence>
<keyword evidence="6 10" id="KW-1133">Transmembrane helix</keyword>
<feature type="domain" description="SET" evidence="12">
    <location>
        <begin position="628"/>
        <end position="973"/>
    </location>
</feature>
<dbReference type="PANTHER" id="PTHR13038">
    <property type="entry name" value="APG9 AUTOPHAGY 9"/>
    <property type="match status" value="1"/>
</dbReference>